<evidence type="ECO:0000256" key="1">
    <source>
        <dbReference type="SAM" id="Coils"/>
    </source>
</evidence>
<accession>A0ABD1QPI7</accession>
<dbReference type="AlphaFoldDB" id="A0ABD1QPI7"/>
<gene>
    <name evidence="3" type="ORF">Fot_47141</name>
</gene>
<organism evidence="3 4">
    <name type="scientific">Forsythia ovata</name>
    <dbReference type="NCBI Taxonomy" id="205694"/>
    <lineage>
        <taxon>Eukaryota</taxon>
        <taxon>Viridiplantae</taxon>
        <taxon>Streptophyta</taxon>
        <taxon>Embryophyta</taxon>
        <taxon>Tracheophyta</taxon>
        <taxon>Spermatophyta</taxon>
        <taxon>Magnoliopsida</taxon>
        <taxon>eudicotyledons</taxon>
        <taxon>Gunneridae</taxon>
        <taxon>Pentapetalae</taxon>
        <taxon>asterids</taxon>
        <taxon>lamiids</taxon>
        <taxon>Lamiales</taxon>
        <taxon>Oleaceae</taxon>
        <taxon>Forsythieae</taxon>
        <taxon>Forsythia</taxon>
    </lineage>
</organism>
<feature type="compositionally biased region" description="Polar residues" evidence="2">
    <location>
        <begin position="113"/>
        <end position="124"/>
    </location>
</feature>
<feature type="compositionally biased region" description="Low complexity" evidence="2">
    <location>
        <begin position="88"/>
        <end position="108"/>
    </location>
</feature>
<dbReference type="PANTHER" id="PTHR34466">
    <property type="entry name" value="OS11G0129800 PROTEIN"/>
    <property type="match status" value="1"/>
</dbReference>
<reference evidence="4" key="1">
    <citation type="submission" date="2024-07" db="EMBL/GenBank/DDBJ databases">
        <title>Two chromosome-level genome assemblies of Korean endemic species Abeliophyllum distichum and Forsythia ovata (Oleaceae).</title>
        <authorList>
            <person name="Jang H."/>
        </authorList>
    </citation>
    <scope>NUCLEOTIDE SEQUENCE [LARGE SCALE GENOMIC DNA]</scope>
</reference>
<dbReference type="PANTHER" id="PTHR34466:SF3">
    <property type="entry name" value="OS11G0129800 PROTEIN"/>
    <property type="match status" value="1"/>
</dbReference>
<evidence type="ECO:0000256" key="2">
    <source>
        <dbReference type="SAM" id="MobiDB-lite"/>
    </source>
</evidence>
<proteinExistence type="predicted"/>
<comment type="caution">
    <text evidence="3">The sequence shown here is derived from an EMBL/GenBank/DDBJ whole genome shotgun (WGS) entry which is preliminary data.</text>
</comment>
<keyword evidence="4" id="KW-1185">Reference proteome</keyword>
<keyword evidence="1" id="KW-0175">Coiled coil</keyword>
<feature type="compositionally biased region" description="Polar residues" evidence="2">
    <location>
        <begin position="45"/>
        <end position="54"/>
    </location>
</feature>
<feature type="compositionally biased region" description="Basic and acidic residues" evidence="2">
    <location>
        <begin position="305"/>
        <end position="314"/>
    </location>
</feature>
<evidence type="ECO:0000313" key="3">
    <source>
        <dbReference type="EMBL" id="KAL2478127.1"/>
    </source>
</evidence>
<feature type="region of interest" description="Disordered" evidence="2">
    <location>
        <begin position="286"/>
        <end position="314"/>
    </location>
</feature>
<protein>
    <submittedName>
        <fullName evidence="3">Uncharacterized protein</fullName>
    </submittedName>
</protein>
<evidence type="ECO:0000313" key="4">
    <source>
        <dbReference type="Proteomes" id="UP001604277"/>
    </source>
</evidence>
<feature type="region of interest" description="Disordered" evidence="2">
    <location>
        <begin position="1"/>
        <end position="158"/>
    </location>
</feature>
<feature type="coiled-coil region" evidence="1">
    <location>
        <begin position="249"/>
        <end position="276"/>
    </location>
</feature>
<name>A0ABD1QPI7_9LAMI</name>
<sequence>MATSAFKSTSRRGGAESKAPQSTANKRRSHSVSAVSRAPPGLQLDRSSSISSEFSYKRDNPLFWSGSSPPDNEIEIDKGKNGISGEVPSINNKFPSSPSSSASNGINNEQRGRTVTRNSHSSGGVKNGIGRSLSRVRGRSVSRGHYGGGAYESEKSQDMETWTDARNRNNQATDWLEYDSACSLQIPNVDDGISTGSLSEAEEKMVMAVPEQMKAFQANNTSTITATNVADMPPDLVNPGDIELIFDIRREYASKLDESEERARKLRADLAIEEHRGQELSRILKEIIPDPKTSSAQRSRRGRRTSSERKRMSKRLTDEALAYFDECVSLSTFDSSDFSASEDPSYTSVGVIPPIADALSLQKSSLSPLSSKDHGSDLHQKQLQHCSENSALTSHSSSDEPRSSQEYRFSFAHKQLENAGTHQDIKSYIEHFGREIHKDIDSEGAESYYDAGEYNLQGHIESVLFDRVFFNNRIESGSLLLCGGAISSSPFSPVH</sequence>
<dbReference type="Proteomes" id="UP001604277">
    <property type="component" value="Unassembled WGS sequence"/>
</dbReference>
<dbReference type="EMBL" id="JBFOLJ010000014">
    <property type="protein sequence ID" value="KAL2478127.1"/>
    <property type="molecule type" value="Genomic_DNA"/>
</dbReference>